<accession>F9DTA1</accession>
<dbReference type="Proteomes" id="UP000005316">
    <property type="component" value="Unassembled WGS sequence"/>
</dbReference>
<reference evidence="1 2" key="1">
    <citation type="submission" date="2011-04" db="EMBL/GenBank/DDBJ databases">
        <authorList>
            <person name="Muzny D."/>
            <person name="Qin X."/>
            <person name="Deng J."/>
            <person name="Jiang H."/>
            <person name="Liu Y."/>
            <person name="Qu J."/>
            <person name="Song X.-Z."/>
            <person name="Zhang L."/>
            <person name="Thornton R."/>
            <person name="Coyle M."/>
            <person name="Francisco L."/>
            <person name="Jackson L."/>
            <person name="Javaid M."/>
            <person name="Korchina V."/>
            <person name="Kovar C."/>
            <person name="Mata R."/>
            <person name="Mathew T."/>
            <person name="Ngo R."/>
            <person name="Nguyen L."/>
            <person name="Nguyen N."/>
            <person name="Okwuonu G."/>
            <person name="Ongeri F."/>
            <person name="Pham C."/>
            <person name="Simmons D."/>
            <person name="Wilczek-Boney K."/>
            <person name="Hale W."/>
            <person name="Jakkamsetti A."/>
            <person name="Pham P."/>
            <person name="Ruth R."/>
            <person name="San Lucas F."/>
            <person name="Warren J."/>
            <person name="Zhang J."/>
            <person name="Zhao Z."/>
            <person name="Zhou C."/>
            <person name="Zhu D."/>
            <person name="Lee S."/>
            <person name="Bess C."/>
            <person name="Blankenburg K."/>
            <person name="Forbes L."/>
            <person name="Fu Q."/>
            <person name="Gubbala S."/>
            <person name="Hirani K."/>
            <person name="Jayaseelan J.C."/>
            <person name="Lara F."/>
            <person name="Munidasa M."/>
            <person name="Palculict T."/>
            <person name="Patil S."/>
            <person name="Pu L.-L."/>
            <person name="Saada N."/>
            <person name="Tang L."/>
            <person name="Weissenberger G."/>
            <person name="Zhu Y."/>
            <person name="Hemphill L."/>
            <person name="Shang Y."/>
            <person name="Youmans B."/>
            <person name="Ayvaz T."/>
            <person name="Ross M."/>
            <person name="Santibanez J."/>
            <person name="Aqrawi P."/>
            <person name="Gross S."/>
            <person name="Joshi V."/>
            <person name="Fowler G."/>
            <person name="Nazareth L."/>
            <person name="Reid J."/>
            <person name="Worley K."/>
            <person name="Petrosino J."/>
            <person name="Highlander S."/>
            <person name="Gibbs R."/>
        </authorList>
    </citation>
    <scope>NUCLEOTIDE SEQUENCE [LARGE SCALE GENOMIC DNA]</scope>
    <source>
        <strain evidence="1 2">2681</strain>
    </source>
</reference>
<proteinExistence type="predicted"/>
<organism evidence="1 2">
    <name type="scientific">Sporosarcina newyorkensis 2681</name>
    <dbReference type="NCBI Taxonomy" id="1027292"/>
    <lineage>
        <taxon>Bacteria</taxon>
        <taxon>Bacillati</taxon>
        <taxon>Bacillota</taxon>
        <taxon>Bacilli</taxon>
        <taxon>Bacillales</taxon>
        <taxon>Caryophanaceae</taxon>
        <taxon>Sporosarcina</taxon>
    </lineage>
</organism>
<name>F9DTA1_9BACL</name>
<protein>
    <submittedName>
        <fullName evidence="1">Uncharacterized protein</fullName>
    </submittedName>
</protein>
<evidence type="ECO:0000313" key="1">
    <source>
        <dbReference type="EMBL" id="EGQ25947.1"/>
    </source>
</evidence>
<comment type="caution">
    <text evidence="1">The sequence shown here is derived from an EMBL/GenBank/DDBJ whole genome shotgun (WGS) entry which is preliminary data.</text>
</comment>
<dbReference type="HOGENOM" id="CLU_2208407_0_0_9"/>
<evidence type="ECO:0000313" key="2">
    <source>
        <dbReference type="Proteomes" id="UP000005316"/>
    </source>
</evidence>
<gene>
    <name evidence="1" type="ORF">HMPREF9372_2032</name>
</gene>
<sequence length="107" mass="12465">MARQDNKVNGSKGNDALKLLLFIKFGMVYYEAYRKYVLSVGMVDPFEIRECIIHNEKLRSCRRIANVDLVVFYYSATDTQTTFSSWVKQSKVARKNAFPCNFCVLQY</sequence>
<dbReference type="EMBL" id="AFPZ01000065">
    <property type="protein sequence ID" value="EGQ25947.1"/>
    <property type="molecule type" value="Genomic_DNA"/>
</dbReference>
<dbReference type="AlphaFoldDB" id="F9DTA1"/>